<evidence type="ECO:0000313" key="2">
    <source>
        <dbReference type="Proteomes" id="UP000184236"/>
    </source>
</evidence>
<protein>
    <submittedName>
        <fullName evidence="1">Uncharacterized protein</fullName>
    </submittedName>
</protein>
<accession>A0A1M5BQ66</accession>
<keyword evidence="2" id="KW-1185">Reference proteome</keyword>
<name>A0A1M5BQ66_9FLAO</name>
<reference evidence="2" key="1">
    <citation type="submission" date="2016-11" db="EMBL/GenBank/DDBJ databases">
        <authorList>
            <person name="Varghese N."/>
            <person name="Submissions S."/>
        </authorList>
    </citation>
    <scope>NUCLEOTIDE SEQUENCE [LARGE SCALE GENOMIC DNA]</scope>
    <source>
        <strain evidence="2">DSM 26898</strain>
    </source>
</reference>
<dbReference type="AlphaFoldDB" id="A0A1M5BQ66"/>
<gene>
    <name evidence="1" type="ORF">SAMN05444408_12126</name>
</gene>
<dbReference type="STRING" id="1302685.SAMN05444408_12126"/>
<organism evidence="1 2">
    <name type="scientific">Chryseobacterium takakiae</name>
    <dbReference type="NCBI Taxonomy" id="1302685"/>
    <lineage>
        <taxon>Bacteria</taxon>
        <taxon>Pseudomonadati</taxon>
        <taxon>Bacteroidota</taxon>
        <taxon>Flavobacteriia</taxon>
        <taxon>Flavobacteriales</taxon>
        <taxon>Weeksellaceae</taxon>
        <taxon>Chryseobacterium group</taxon>
        <taxon>Chryseobacterium</taxon>
    </lineage>
</organism>
<dbReference type="EMBL" id="FQVO01000021">
    <property type="protein sequence ID" value="SHF44397.1"/>
    <property type="molecule type" value="Genomic_DNA"/>
</dbReference>
<dbReference type="Proteomes" id="UP000184236">
    <property type="component" value="Unassembled WGS sequence"/>
</dbReference>
<sequence length="223" mass="26735">MAQNNYKIVKTNYDSNNFESIRNAMLEYDFYAQDQSTHKLCLKHKTKSEYKIVTDDSKNFFLVFNNEKDAMDILQSKESISVGDVETDYQEEIEKITSENIAEKSKEFLKRFNENFKLDVSYDPTEGDIDKIDEKVKKTVWNKENRFLLNFYMMEVTKRKFNFDHWYFEQINTFNPFFVPQYIGRDQQPSSYYTLLEPNKRNFFDFRLYVGLVSPKDAPSLNK</sequence>
<proteinExistence type="predicted"/>
<evidence type="ECO:0000313" key="1">
    <source>
        <dbReference type="EMBL" id="SHF44397.1"/>
    </source>
</evidence>